<name>A0A7C1SNU8_UNCKA</name>
<keyword evidence="2" id="KW-1133">Transmembrane helix</keyword>
<dbReference type="InterPro" id="IPR025101">
    <property type="entry name" value="DUF4012"/>
</dbReference>
<gene>
    <name evidence="3" type="ORF">ENI09_01875</name>
</gene>
<proteinExistence type="predicted"/>
<protein>
    <submittedName>
        <fullName evidence="3">DUF4012 domain-containing protein</fullName>
    </submittedName>
</protein>
<sequence length="460" mass="50916">MELLRSEHMNGDQGPETSDQKSPKASGKKRGRIRRILRFPFKTRRRKIVSLSLLLLFSLLVLLFLIIPALVLYPRALALKSEINSLQAVLDGKDLDAVEASLADFNAAFDDFVDGYYLLSYLDRIPFVDRYYLDGTHLLTAGRLGIESAQTVIAAIKPHAEVFGFKDDSEGFGDQITVEQQLANIIGTLPQVAGELDQVWGNLLFIQKELAEVAPERYPQEIRGVKVRFWLEEAQKILTEAGPLIEQGRSFLELAPQFLGVQKKRTYLVIFQNDAEIRATGGFMTALSLLTVSGGKVVSNEVYPGIYPHPTQPYYSPPKPLGKYLGVSSWLFHDVNYYPDFPTSAKKILEVWNAARLPKVSGVLVVNTDTAGSLLEITGPLEMSPYNLDLAGYDLPSSCKNGGKKFTSGNLVCRLEFYVERSSIGGGGAATKKDLLARKDGQNPCKLLKPSYRIFAGCSI</sequence>
<feature type="region of interest" description="Disordered" evidence="1">
    <location>
        <begin position="1"/>
        <end position="30"/>
    </location>
</feature>
<feature type="compositionally biased region" description="Basic and acidic residues" evidence="1">
    <location>
        <begin position="1"/>
        <end position="10"/>
    </location>
</feature>
<keyword evidence="2" id="KW-0812">Transmembrane</keyword>
<reference evidence="3" key="1">
    <citation type="journal article" date="2020" name="mSystems">
        <title>Genome- and Community-Level Interaction Insights into Carbon Utilization and Element Cycling Functions of Hydrothermarchaeota in Hydrothermal Sediment.</title>
        <authorList>
            <person name="Zhou Z."/>
            <person name="Liu Y."/>
            <person name="Xu W."/>
            <person name="Pan J."/>
            <person name="Luo Z.H."/>
            <person name="Li M."/>
        </authorList>
    </citation>
    <scope>NUCLEOTIDE SEQUENCE [LARGE SCALE GENOMIC DNA]</scope>
    <source>
        <strain evidence="3">HyVt-365</strain>
    </source>
</reference>
<evidence type="ECO:0000256" key="1">
    <source>
        <dbReference type="SAM" id="MobiDB-lite"/>
    </source>
</evidence>
<dbReference type="Pfam" id="PF13196">
    <property type="entry name" value="DUF4012"/>
    <property type="match status" value="1"/>
</dbReference>
<keyword evidence="2" id="KW-0472">Membrane</keyword>
<feature type="transmembrane region" description="Helical" evidence="2">
    <location>
        <begin position="48"/>
        <end position="73"/>
    </location>
</feature>
<organism evidence="3">
    <name type="scientific">candidate division WWE3 bacterium</name>
    <dbReference type="NCBI Taxonomy" id="2053526"/>
    <lineage>
        <taxon>Bacteria</taxon>
        <taxon>Katanobacteria</taxon>
    </lineage>
</organism>
<dbReference type="EMBL" id="DRHH01000078">
    <property type="protein sequence ID" value="HEB14137.1"/>
    <property type="molecule type" value="Genomic_DNA"/>
</dbReference>
<evidence type="ECO:0000313" key="3">
    <source>
        <dbReference type="EMBL" id="HEB14137.1"/>
    </source>
</evidence>
<comment type="caution">
    <text evidence="3">The sequence shown here is derived from an EMBL/GenBank/DDBJ whole genome shotgun (WGS) entry which is preliminary data.</text>
</comment>
<accession>A0A7C1SNU8</accession>
<dbReference type="Proteomes" id="UP000885744">
    <property type="component" value="Unassembled WGS sequence"/>
</dbReference>
<evidence type="ECO:0000256" key="2">
    <source>
        <dbReference type="SAM" id="Phobius"/>
    </source>
</evidence>
<dbReference type="AlphaFoldDB" id="A0A7C1SNU8"/>